<gene>
    <name evidence="2" type="ORF">EVA_16036</name>
</gene>
<dbReference type="PANTHER" id="PTHR43179:SF7">
    <property type="entry name" value="RHAMNOSYLTRANSFERASE WBBL"/>
    <property type="match status" value="1"/>
</dbReference>
<sequence>MAYEDIKLSIIIVNYNVKYFLEQCLYSVRAAVSGMDVEIFVVDNNSTDGSLEYLRPRFPEVEFIANSNNPGFAKANNQAITRCNGEYVLLLNPDTVIGEDSLRSLCFQMDEDPGIGSIGVKMLNGNGCFLPESKRSFPTPWVSFCKLFGLSKLFPKSHLFARYSLPYLNPNKSHEVEVLAGAFMLLRHEALDKIGLLDESFFMYGEDIDLSYRVVKGGYKSLYVPERILH</sequence>
<dbReference type="GO" id="GO:0016740">
    <property type="term" value="F:transferase activity"/>
    <property type="evidence" value="ECO:0007669"/>
    <property type="project" value="UniProtKB-KW"/>
</dbReference>
<organism evidence="2">
    <name type="scientific">gut metagenome</name>
    <dbReference type="NCBI Taxonomy" id="749906"/>
    <lineage>
        <taxon>unclassified sequences</taxon>
        <taxon>metagenomes</taxon>
        <taxon>organismal metagenomes</taxon>
    </lineage>
</organism>
<dbReference type="Pfam" id="PF00535">
    <property type="entry name" value="Glycos_transf_2"/>
    <property type="match status" value="1"/>
</dbReference>
<comment type="caution">
    <text evidence="2">The sequence shown here is derived from an EMBL/GenBank/DDBJ whole genome shotgun (WGS) entry which is preliminary data.</text>
</comment>
<protein>
    <submittedName>
        <fullName evidence="2">Glycosyl transferase group 2 family protein</fullName>
    </submittedName>
</protein>
<dbReference type="CDD" id="cd04186">
    <property type="entry name" value="GT_2_like_c"/>
    <property type="match status" value="1"/>
</dbReference>
<dbReference type="InterPro" id="IPR029044">
    <property type="entry name" value="Nucleotide-diphossugar_trans"/>
</dbReference>
<dbReference type="PANTHER" id="PTHR43179">
    <property type="entry name" value="RHAMNOSYLTRANSFERASE WBBL"/>
    <property type="match status" value="1"/>
</dbReference>
<feature type="domain" description="Glycosyltransferase 2-like" evidence="1">
    <location>
        <begin position="9"/>
        <end position="194"/>
    </location>
</feature>
<evidence type="ECO:0000313" key="2">
    <source>
        <dbReference type="EMBL" id="EJW95857.1"/>
    </source>
</evidence>
<feature type="non-terminal residue" evidence="2">
    <location>
        <position position="230"/>
    </location>
</feature>
<dbReference type="AlphaFoldDB" id="J9G214"/>
<dbReference type="InterPro" id="IPR001173">
    <property type="entry name" value="Glyco_trans_2-like"/>
</dbReference>
<dbReference type="SUPFAM" id="SSF53448">
    <property type="entry name" value="Nucleotide-diphospho-sugar transferases"/>
    <property type="match status" value="1"/>
</dbReference>
<name>J9G214_9ZZZZ</name>
<proteinExistence type="predicted"/>
<dbReference type="EMBL" id="AMCI01005587">
    <property type="protein sequence ID" value="EJW95857.1"/>
    <property type="molecule type" value="Genomic_DNA"/>
</dbReference>
<keyword evidence="2" id="KW-0808">Transferase</keyword>
<reference evidence="2" key="1">
    <citation type="journal article" date="2012" name="PLoS ONE">
        <title>Gene sets for utilization of primary and secondary nutrition supplies in the distal gut of endangered iberian lynx.</title>
        <authorList>
            <person name="Alcaide M."/>
            <person name="Messina E."/>
            <person name="Richter M."/>
            <person name="Bargiela R."/>
            <person name="Peplies J."/>
            <person name="Huws S.A."/>
            <person name="Newbold C.J."/>
            <person name="Golyshin P.N."/>
            <person name="Simon M.A."/>
            <person name="Lopez G."/>
            <person name="Yakimov M.M."/>
            <person name="Ferrer M."/>
        </authorList>
    </citation>
    <scope>NUCLEOTIDE SEQUENCE</scope>
</reference>
<accession>J9G214</accession>
<dbReference type="Gene3D" id="3.90.550.10">
    <property type="entry name" value="Spore Coat Polysaccharide Biosynthesis Protein SpsA, Chain A"/>
    <property type="match status" value="1"/>
</dbReference>
<evidence type="ECO:0000259" key="1">
    <source>
        <dbReference type="Pfam" id="PF00535"/>
    </source>
</evidence>